<accession>A0A3M7QHN5</accession>
<evidence type="ECO:0000313" key="2">
    <source>
        <dbReference type="Proteomes" id="UP000276133"/>
    </source>
</evidence>
<reference evidence="1 2" key="1">
    <citation type="journal article" date="2018" name="Sci. Rep.">
        <title>Genomic signatures of local adaptation to the degree of environmental predictability in rotifers.</title>
        <authorList>
            <person name="Franch-Gras L."/>
            <person name="Hahn C."/>
            <person name="Garcia-Roger E.M."/>
            <person name="Carmona M.J."/>
            <person name="Serra M."/>
            <person name="Gomez A."/>
        </authorList>
    </citation>
    <scope>NUCLEOTIDE SEQUENCE [LARGE SCALE GENOMIC DNA]</scope>
    <source>
        <strain evidence="1">HYR1</strain>
    </source>
</reference>
<evidence type="ECO:0000313" key="1">
    <source>
        <dbReference type="EMBL" id="RNA10753.1"/>
    </source>
</evidence>
<gene>
    <name evidence="1" type="ORF">BpHYR1_002714</name>
</gene>
<name>A0A3M7QHN5_BRAPC</name>
<protein>
    <submittedName>
        <fullName evidence="1">Uncharacterized protein</fullName>
    </submittedName>
</protein>
<sequence>MKIQIYFLWFINSTVAVRKFKIRKLKSVLQDFFFSGALNDFKKFNCHIRVFNKKNINNLKLVRKSFQKKLN</sequence>
<comment type="caution">
    <text evidence="1">The sequence shown here is derived from an EMBL/GenBank/DDBJ whole genome shotgun (WGS) entry which is preliminary data.</text>
</comment>
<dbReference type="AlphaFoldDB" id="A0A3M7QHN5"/>
<dbReference type="EMBL" id="REGN01006122">
    <property type="protein sequence ID" value="RNA10753.1"/>
    <property type="molecule type" value="Genomic_DNA"/>
</dbReference>
<organism evidence="1 2">
    <name type="scientific">Brachionus plicatilis</name>
    <name type="common">Marine rotifer</name>
    <name type="synonym">Brachionus muelleri</name>
    <dbReference type="NCBI Taxonomy" id="10195"/>
    <lineage>
        <taxon>Eukaryota</taxon>
        <taxon>Metazoa</taxon>
        <taxon>Spiralia</taxon>
        <taxon>Gnathifera</taxon>
        <taxon>Rotifera</taxon>
        <taxon>Eurotatoria</taxon>
        <taxon>Monogononta</taxon>
        <taxon>Pseudotrocha</taxon>
        <taxon>Ploima</taxon>
        <taxon>Brachionidae</taxon>
        <taxon>Brachionus</taxon>
    </lineage>
</organism>
<proteinExistence type="predicted"/>
<keyword evidence="2" id="KW-1185">Reference proteome</keyword>
<dbReference type="Proteomes" id="UP000276133">
    <property type="component" value="Unassembled WGS sequence"/>
</dbReference>